<reference evidence="1" key="1">
    <citation type="submission" date="2021-11" db="EMBL/GenBank/DDBJ databases">
        <authorList>
            <consortium name="Genoscope - CEA"/>
            <person name="William W."/>
        </authorList>
    </citation>
    <scope>NUCLEOTIDE SEQUENCE</scope>
</reference>
<feature type="non-terminal residue" evidence="1">
    <location>
        <position position="76"/>
    </location>
</feature>
<feature type="non-terminal residue" evidence="1">
    <location>
        <position position="1"/>
    </location>
</feature>
<dbReference type="EMBL" id="CAKKNE010000004">
    <property type="protein sequence ID" value="CAH0373742.1"/>
    <property type="molecule type" value="Genomic_DNA"/>
</dbReference>
<sequence length="76" mass="8155">VAVHAAALAEARGAPATGLRLLAPFLIWGADRAVLVEAGPYWAPAALWAALVFGDLDRRGAEKDRARRRRRRVPGA</sequence>
<proteinExistence type="predicted"/>
<accession>A0A8J2SSW8</accession>
<gene>
    <name evidence="1" type="ORF">PECAL_4P09770</name>
</gene>
<keyword evidence="2" id="KW-1185">Reference proteome</keyword>
<name>A0A8J2SSW8_9STRA</name>
<organism evidence="1 2">
    <name type="scientific">Pelagomonas calceolata</name>
    <dbReference type="NCBI Taxonomy" id="35677"/>
    <lineage>
        <taxon>Eukaryota</taxon>
        <taxon>Sar</taxon>
        <taxon>Stramenopiles</taxon>
        <taxon>Ochrophyta</taxon>
        <taxon>Pelagophyceae</taxon>
        <taxon>Pelagomonadales</taxon>
        <taxon>Pelagomonadaceae</taxon>
        <taxon>Pelagomonas</taxon>
    </lineage>
</organism>
<evidence type="ECO:0000313" key="2">
    <source>
        <dbReference type="Proteomes" id="UP000789595"/>
    </source>
</evidence>
<evidence type="ECO:0000313" key="1">
    <source>
        <dbReference type="EMBL" id="CAH0373742.1"/>
    </source>
</evidence>
<dbReference type="AlphaFoldDB" id="A0A8J2SSW8"/>
<protein>
    <submittedName>
        <fullName evidence="1">Uncharacterized protein</fullName>
    </submittedName>
</protein>
<dbReference type="Proteomes" id="UP000789595">
    <property type="component" value="Unassembled WGS sequence"/>
</dbReference>
<comment type="caution">
    <text evidence="1">The sequence shown here is derived from an EMBL/GenBank/DDBJ whole genome shotgun (WGS) entry which is preliminary data.</text>
</comment>